<keyword evidence="2" id="KW-1185">Reference proteome</keyword>
<proteinExistence type="predicted"/>
<sequence length="273" mass="31768">VKKEDEIVYDEVKTRDKPAEQTGDTNVTLSYKNELSELKENQTSLLADKNNLTKLNHKLSSDNQNLTREHNNLTDQFKTLTQTYAVLESNVTNLTSQNQKLETQNQHLGTQKQEVETQKQQLETQKQQLETQNQQLETQNQQLTGEKKNLTSRIQDMETQWNEQNNSRALWSVNLYCPITNGERKCKPCLKGWRSPKPPNCYAVNNPQPDHQRTWDSAQEDCKEKNSDLAVIANEEEKTSVDEEVWYDGELWIGLRAENEKWKWLNGSELTDK</sequence>
<name>A0ACB7F691_NIBAL</name>
<protein>
    <submittedName>
        <fullName evidence="1">Uncharacterized protein</fullName>
    </submittedName>
</protein>
<evidence type="ECO:0000313" key="1">
    <source>
        <dbReference type="EMBL" id="KAG8009775.1"/>
    </source>
</evidence>
<organism evidence="1 2">
    <name type="scientific">Nibea albiflora</name>
    <name type="common">Yellow drum</name>
    <name type="synonym">Corvina albiflora</name>
    <dbReference type="NCBI Taxonomy" id="240163"/>
    <lineage>
        <taxon>Eukaryota</taxon>
        <taxon>Metazoa</taxon>
        <taxon>Chordata</taxon>
        <taxon>Craniata</taxon>
        <taxon>Vertebrata</taxon>
        <taxon>Euteleostomi</taxon>
        <taxon>Actinopterygii</taxon>
        <taxon>Neopterygii</taxon>
        <taxon>Teleostei</taxon>
        <taxon>Neoteleostei</taxon>
        <taxon>Acanthomorphata</taxon>
        <taxon>Eupercaria</taxon>
        <taxon>Sciaenidae</taxon>
        <taxon>Nibea</taxon>
    </lineage>
</organism>
<dbReference type="Proteomes" id="UP000805704">
    <property type="component" value="Chromosome 16"/>
</dbReference>
<comment type="caution">
    <text evidence="1">The sequence shown here is derived from an EMBL/GenBank/DDBJ whole genome shotgun (WGS) entry which is preliminary data.</text>
</comment>
<accession>A0ACB7F691</accession>
<dbReference type="EMBL" id="CM024804">
    <property type="protein sequence ID" value="KAG8009775.1"/>
    <property type="molecule type" value="Genomic_DNA"/>
</dbReference>
<feature type="non-terminal residue" evidence="1">
    <location>
        <position position="1"/>
    </location>
</feature>
<evidence type="ECO:0000313" key="2">
    <source>
        <dbReference type="Proteomes" id="UP000805704"/>
    </source>
</evidence>
<reference evidence="1" key="1">
    <citation type="submission" date="2020-04" db="EMBL/GenBank/DDBJ databases">
        <title>A chromosome-scale assembly and high-density genetic map of the yellow drum (Nibea albiflora) genome.</title>
        <authorList>
            <person name="Xu D."/>
            <person name="Zhang W."/>
            <person name="Chen R."/>
            <person name="Tan P."/>
            <person name="Wang L."/>
            <person name="Song H."/>
            <person name="Tian L."/>
            <person name="Zhu Q."/>
            <person name="Wang B."/>
        </authorList>
    </citation>
    <scope>NUCLEOTIDE SEQUENCE</scope>
    <source>
        <strain evidence="1">ZJHYS-2018</strain>
    </source>
</reference>
<gene>
    <name evidence="1" type="ORF">GBF38_013806</name>
</gene>